<evidence type="ECO:0000256" key="1">
    <source>
        <dbReference type="SAM" id="MobiDB-lite"/>
    </source>
</evidence>
<dbReference type="GeneID" id="14926220"/>
<feature type="compositionally biased region" description="Low complexity" evidence="1">
    <location>
        <begin position="12"/>
        <end position="29"/>
    </location>
</feature>
<name>L8HLC4_ACACF</name>
<organism evidence="2 3">
    <name type="scientific">Acanthamoeba castellanii (strain ATCC 30010 / Neff)</name>
    <dbReference type="NCBI Taxonomy" id="1257118"/>
    <lineage>
        <taxon>Eukaryota</taxon>
        <taxon>Amoebozoa</taxon>
        <taxon>Discosea</taxon>
        <taxon>Longamoebia</taxon>
        <taxon>Centramoebida</taxon>
        <taxon>Acanthamoebidae</taxon>
        <taxon>Acanthamoeba</taxon>
    </lineage>
</organism>
<dbReference type="VEuPathDB" id="AmoebaDB:ACA1_289080"/>
<feature type="compositionally biased region" description="Basic and acidic residues" evidence="1">
    <location>
        <begin position="39"/>
        <end position="50"/>
    </location>
</feature>
<dbReference type="Gene3D" id="2.120.10.80">
    <property type="entry name" value="Kelch-type beta propeller"/>
    <property type="match status" value="1"/>
</dbReference>
<feature type="compositionally biased region" description="Low complexity" evidence="1">
    <location>
        <begin position="87"/>
        <end position="143"/>
    </location>
</feature>
<keyword evidence="3" id="KW-1185">Reference proteome</keyword>
<gene>
    <name evidence="2" type="ORF">ACA1_289080</name>
</gene>
<dbReference type="KEGG" id="acan:ACA1_289080"/>
<reference evidence="2 3" key="1">
    <citation type="journal article" date="2013" name="Genome Biol.">
        <title>Genome of Acanthamoeba castellanii highlights extensive lateral gene transfer and early evolution of tyrosine kinase signaling.</title>
        <authorList>
            <person name="Clarke M."/>
            <person name="Lohan A.J."/>
            <person name="Liu B."/>
            <person name="Lagkouvardos I."/>
            <person name="Roy S."/>
            <person name="Zafar N."/>
            <person name="Bertelli C."/>
            <person name="Schilde C."/>
            <person name="Kianianmomeni A."/>
            <person name="Burglin T.R."/>
            <person name="Frech C."/>
            <person name="Turcotte B."/>
            <person name="Kopec K.O."/>
            <person name="Synnott J.M."/>
            <person name="Choo C."/>
            <person name="Paponov I."/>
            <person name="Finkler A."/>
            <person name="Soon Heng Tan C."/>
            <person name="Hutchins A.P."/>
            <person name="Weinmeier T."/>
            <person name="Rattei T."/>
            <person name="Chu J.S."/>
            <person name="Gimenez G."/>
            <person name="Irimia M."/>
            <person name="Rigden D.J."/>
            <person name="Fitzpatrick D.A."/>
            <person name="Lorenzo-Morales J."/>
            <person name="Bateman A."/>
            <person name="Chiu C.H."/>
            <person name="Tang P."/>
            <person name="Hegemann P."/>
            <person name="Fromm H."/>
            <person name="Raoult D."/>
            <person name="Greub G."/>
            <person name="Miranda-Saavedra D."/>
            <person name="Chen N."/>
            <person name="Nash P."/>
            <person name="Ginger M.L."/>
            <person name="Horn M."/>
            <person name="Schaap P."/>
            <person name="Caler L."/>
            <person name="Loftus B."/>
        </authorList>
    </citation>
    <scope>NUCLEOTIDE SEQUENCE [LARGE SCALE GENOMIC DNA]</scope>
    <source>
        <strain evidence="2 3">Neff</strain>
    </source>
</reference>
<feature type="region of interest" description="Disordered" evidence="1">
    <location>
        <begin position="10"/>
        <end position="144"/>
    </location>
</feature>
<dbReference type="SUPFAM" id="SSF50965">
    <property type="entry name" value="Galactose oxidase, central domain"/>
    <property type="match status" value="1"/>
</dbReference>
<evidence type="ECO:0000313" key="3">
    <source>
        <dbReference type="Proteomes" id="UP000011083"/>
    </source>
</evidence>
<dbReference type="AlphaFoldDB" id="L8HLC4"/>
<dbReference type="EMBL" id="KB007805">
    <property type="protein sequence ID" value="ELR25176.1"/>
    <property type="molecule type" value="Genomic_DNA"/>
</dbReference>
<dbReference type="Proteomes" id="UP000011083">
    <property type="component" value="Unassembled WGS sequence"/>
</dbReference>
<dbReference type="InterPro" id="IPR015915">
    <property type="entry name" value="Kelch-typ_b-propeller"/>
</dbReference>
<feature type="compositionally biased region" description="Low complexity" evidence="1">
    <location>
        <begin position="53"/>
        <end position="79"/>
    </location>
</feature>
<sequence>MLTVVHHINPLAPASVGGSAVSAAGGPSSTTTCSWTSAKIDRERKERRDAGGAASSLSISPTVSSSPSSTSSSLSSSPLSPSPPRFPSSSSPLASTSSVSPPSKPPVTVASESPTGPSLTSGDSTTTSSDSLSPLSSPRLLPSQQAASGSFSAIVGRPDKREMAVRYTTARYSAGIETAGTAPSARWGHTAVRFDDCLLIYGGRSADAEVLADCHIFNFGLGPLPPSCVRASELKTH</sequence>
<dbReference type="InterPro" id="IPR011043">
    <property type="entry name" value="Gal_Oxase/kelch_b-propeller"/>
</dbReference>
<evidence type="ECO:0000313" key="2">
    <source>
        <dbReference type="EMBL" id="ELR25176.1"/>
    </source>
</evidence>
<accession>L8HLC4</accession>
<dbReference type="RefSeq" id="XP_004367931.1">
    <property type="nucleotide sequence ID" value="XM_004367874.1"/>
</dbReference>
<protein>
    <submittedName>
        <fullName evidence="2">Uncharacterized protein</fullName>
    </submittedName>
</protein>
<proteinExistence type="predicted"/>